<accession>A0A4Q7LBP7</accession>
<evidence type="ECO:0000313" key="2">
    <source>
        <dbReference type="EMBL" id="RZS47484.1"/>
    </source>
</evidence>
<sequence length="325" mass="36645">MTSTPPRNLVALFDTSVASENVGDFIIMDAVNLELSGLLTRHQTITLPTHDSIGKVGRNIVQRSDFSVIGGTNILSSHLRQYRQWKFGALDIPLLRDVVLMGVGWWQYQDKPDWLSALFYRKALSRRHLHSVRDSYAEEKLRSIGIENVINTGCPTMWRLDPDHCRAIPLGKAAQVVFTITDYKPNLDRDRALIRQLTASYQTIFFWPQGSGDLRYLASLIDVHASNIKVLSPSLASFNGVLDGGNIDYVGTRLHAGIRALQRRVRAMIISVDNRATEKQRDFGLPVIEGDQVGILADILKQERATAVRLPQEEIARWKQQFKSV</sequence>
<dbReference type="Proteomes" id="UP000293433">
    <property type="component" value="Unassembled WGS sequence"/>
</dbReference>
<keyword evidence="3" id="KW-1185">Reference proteome</keyword>
<dbReference type="AlphaFoldDB" id="A0A4Q7LBP7"/>
<reference evidence="2 3" key="1">
    <citation type="submission" date="2019-02" db="EMBL/GenBank/DDBJ databases">
        <title>Genomic Encyclopedia of Type Strains, Phase IV (KMG-IV): sequencing the most valuable type-strain genomes for metagenomic binning, comparative biology and taxonomic classification.</title>
        <authorList>
            <person name="Goeker M."/>
        </authorList>
    </citation>
    <scope>NUCLEOTIDE SEQUENCE [LARGE SCALE GENOMIC DNA]</scope>
    <source>
        <strain evidence="2 3">DSM 10617</strain>
    </source>
</reference>
<dbReference type="OrthoDB" id="9802987at2"/>
<dbReference type="EMBL" id="SGWV01000012">
    <property type="protein sequence ID" value="RZS47484.1"/>
    <property type="molecule type" value="Genomic_DNA"/>
</dbReference>
<gene>
    <name evidence="2" type="ORF">EV685_3689</name>
</gene>
<evidence type="ECO:0000313" key="3">
    <source>
        <dbReference type="Proteomes" id="UP000293433"/>
    </source>
</evidence>
<name>A0A4Q7LBP7_9BURK</name>
<dbReference type="GO" id="GO:0016740">
    <property type="term" value="F:transferase activity"/>
    <property type="evidence" value="ECO:0007669"/>
    <property type="project" value="UniProtKB-KW"/>
</dbReference>
<feature type="domain" description="Polysaccharide pyruvyl transferase" evidence="1">
    <location>
        <begin position="21"/>
        <end position="274"/>
    </location>
</feature>
<evidence type="ECO:0000259" key="1">
    <source>
        <dbReference type="Pfam" id="PF04230"/>
    </source>
</evidence>
<protein>
    <submittedName>
        <fullName evidence="2">Polysaccharide pyruvyl transferase WcaK-like protein</fullName>
    </submittedName>
</protein>
<dbReference type="Pfam" id="PF04230">
    <property type="entry name" value="PS_pyruv_trans"/>
    <property type="match status" value="1"/>
</dbReference>
<organism evidence="2 3">
    <name type="scientific">Sphaerotilus mobilis</name>
    <dbReference type="NCBI Taxonomy" id="47994"/>
    <lineage>
        <taxon>Bacteria</taxon>
        <taxon>Pseudomonadati</taxon>
        <taxon>Pseudomonadota</taxon>
        <taxon>Betaproteobacteria</taxon>
        <taxon>Burkholderiales</taxon>
        <taxon>Sphaerotilaceae</taxon>
        <taxon>Sphaerotilus</taxon>
    </lineage>
</organism>
<comment type="caution">
    <text evidence="2">The sequence shown here is derived from an EMBL/GenBank/DDBJ whole genome shotgun (WGS) entry which is preliminary data.</text>
</comment>
<proteinExistence type="predicted"/>
<keyword evidence="2" id="KW-0808">Transferase</keyword>
<dbReference type="InterPro" id="IPR007345">
    <property type="entry name" value="Polysacch_pyruvyl_Trfase"/>
</dbReference>